<gene>
    <name evidence="1" type="ORF">LOCC1_G002407</name>
</gene>
<dbReference type="Proteomes" id="UP000443090">
    <property type="component" value="Unassembled WGS sequence"/>
</dbReference>
<keyword evidence="2" id="KW-1185">Reference proteome</keyword>
<reference evidence="1 2" key="1">
    <citation type="submission" date="2018-05" db="EMBL/GenBank/DDBJ databases">
        <title>Genome sequencing and assembly of the regulated plant pathogen Lachnellula willkommii and related sister species for the development of diagnostic species identification markers.</title>
        <authorList>
            <person name="Giroux E."/>
            <person name="Bilodeau G."/>
        </authorList>
    </citation>
    <scope>NUCLEOTIDE SEQUENCE [LARGE SCALE GENOMIC DNA]</scope>
    <source>
        <strain evidence="1 2">CBS 160.35</strain>
    </source>
</reference>
<dbReference type="EMBL" id="QGMI01000104">
    <property type="protein sequence ID" value="TVY47218.1"/>
    <property type="molecule type" value="Genomic_DNA"/>
</dbReference>
<name>A0A8H8S3C5_9HELO</name>
<sequence>MSFKEKCEKLMLMQWEHEASEGADPEDMRKFFKIAWVEDVDVDLQQVPVDLRLLRGKFQDVLNDLKSQYQKSVTTDIISPALNAFLYIDDAAIRSLLSPSSSQIPFVHAVSPGYEGHYDDDPLNPEAHYKIAIKLLGPFWELVGTGMMGMDEVMPNEVGGVCSTVGENGL</sequence>
<accession>A0A8H8S3C5</accession>
<organism evidence="1 2">
    <name type="scientific">Lachnellula occidentalis</name>
    <dbReference type="NCBI Taxonomy" id="215460"/>
    <lineage>
        <taxon>Eukaryota</taxon>
        <taxon>Fungi</taxon>
        <taxon>Dikarya</taxon>
        <taxon>Ascomycota</taxon>
        <taxon>Pezizomycotina</taxon>
        <taxon>Leotiomycetes</taxon>
        <taxon>Helotiales</taxon>
        <taxon>Lachnaceae</taxon>
        <taxon>Lachnellula</taxon>
    </lineage>
</organism>
<evidence type="ECO:0000313" key="2">
    <source>
        <dbReference type="Proteomes" id="UP000443090"/>
    </source>
</evidence>
<protein>
    <submittedName>
        <fullName evidence="1">Uncharacterized protein</fullName>
    </submittedName>
</protein>
<comment type="caution">
    <text evidence="1">The sequence shown here is derived from an EMBL/GenBank/DDBJ whole genome shotgun (WGS) entry which is preliminary data.</text>
</comment>
<proteinExistence type="predicted"/>
<dbReference type="OrthoDB" id="3550119at2759"/>
<dbReference type="AlphaFoldDB" id="A0A8H8S3C5"/>
<evidence type="ECO:0000313" key="1">
    <source>
        <dbReference type="EMBL" id="TVY47218.1"/>
    </source>
</evidence>